<comment type="caution">
    <text evidence="3">The sequence shown here is derived from an EMBL/GenBank/DDBJ whole genome shotgun (WGS) entry which is preliminary data.</text>
</comment>
<sequence length="289" mass="30354">MAEHGLLQRAECNEKTIAAQLRTQAILQLELENLIGQLRLQSASPAPRADAEPSKRKRSARRASAPGDGAGDGAGRPAASSSGAGYATPTDTDSFRSFQPFVHGHADGPLRPLSPPPAGARAQRLCSPDARADGAPADTADHVHRASAFDDHLHEEAMADQDHAAVVARGGGERILCDDDDVVYRSLPAAFGALGHGAPDDDELHALKPLEHRGAGAGVHLASVAPEDHGPLDEHELDADAGAPRRELAWLLAEAEALKAKLDSTTVFSAARLAAMCHIVRVWAELVGR</sequence>
<proteinExistence type="predicted"/>
<dbReference type="Proteomes" id="UP000751190">
    <property type="component" value="Unassembled WGS sequence"/>
</dbReference>
<evidence type="ECO:0000313" key="4">
    <source>
        <dbReference type="Proteomes" id="UP000751190"/>
    </source>
</evidence>
<protein>
    <submittedName>
        <fullName evidence="3">Uncharacterized protein</fullName>
    </submittedName>
</protein>
<dbReference type="EMBL" id="JAGTXO010000004">
    <property type="protein sequence ID" value="KAG8468168.1"/>
    <property type="molecule type" value="Genomic_DNA"/>
</dbReference>
<dbReference type="AlphaFoldDB" id="A0A8J5XIH7"/>
<dbReference type="EMBL" id="JAGTXO010000046">
    <property type="protein sequence ID" value="KAG8458964.1"/>
    <property type="molecule type" value="Genomic_DNA"/>
</dbReference>
<evidence type="ECO:0000313" key="2">
    <source>
        <dbReference type="EMBL" id="KAG8458964.1"/>
    </source>
</evidence>
<feature type="region of interest" description="Disordered" evidence="1">
    <location>
        <begin position="42"/>
        <end position="139"/>
    </location>
</feature>
<organism evidence="3 4">
    <name type="scientific">Diacronema lutheri</name>
    <name type="common">Unicellular marine alga</name>
    <name type="synonym">Monochrysis lutheri</name>
    <dbReference type="NCBI Taxonomy" id="2081491"/>
    <lineage>
        <taxon>Eukaryota</taxon>
        <taxon>Haptista</taxon>
        <taxon>Haptophyta</taxon>
        <taxon>Pavlovophyceae</taxon>
        <taxon>Pavlovales</taxon>
        <taxon>Pavlovaceae</taxon>
        <taxon>Diacronema</taxon>
    </lineage>
</organism>
<evidence type="ECO:0000256" key="1">
    <source>
        <dbReference type="SAM" id="MobiDB-lite"/>
    </source>
</evidence>
<evidence type="ECO:0000313" key="3">
    <source>
        <dbReference type="EMBL" id="KAG8468168.1"/>
    </source>
</evidence>
<reference evidence="3" key="1">
    <citation type="submission" date="2021-05" db="EMBL/GenBank/DDBJ databases">
        <title>The genome of the haptophyte Pavlova lutheri (Diacronema luteri, Pavlovales) - a model for lipid biosynthesis in eukaryotic algae.</title>
        <authorList>
            <person name="Hulatt C.J."/>
            <person name="Posewitz M.C."/>
        </authorList>
    </citation>
    <scope>NUCLEOTIDE SEQUENCE</scope>
    <source>
        <strain evidence="3">NIVA-4/92</strain>
    </source>
</reference>
<feature type="compositionally biased region" description="Low complexity" evidence="1">
    <location>
        <begin position="75"/>
        <end position="85"/>
    </location>
</feature>
<gene>
    <name evidence="2" type="ORF">KFE25_004298</name>
    <name evidence="3" type="ORF">KFE25_013251</name>
</gene>
<keyword evidence="4" id="KW-1185">Reference proteome</keyword>
<name>A0A8J5XIH7_DIALT</name>
<accession>A0A8J5XIH7</accession>